<feature type="domain" description="Enoyl reductase (ER)" evidence="3">
    <location>
        <begin position="10"/>
        <end position="310"/>
    </location>
</feature>
<dbReference type="Pfam" id="PF08240">
    <property type="entry name" value="ADH_N"/>
    <property type="match status" value="1"/>
</dbReference>
<organism evidence="4 5">
    <name type="scientific">Chryseosolibacter indicus</name>
    <dbReference type="NCBI Taxonomy" id="2782351"/>
    <lineage>
        <taxon>Bacteria</taxon>
        <taxon>Pseudomonadati</taxon>
        <taxon>Bacteroidota</taxon>
        <taxon>Cytophagia</taxon>
        <taxon>Cytophagales</taxon>
        <taxon>Chryseotaleaceae</taxon>
        <taxon>Chryseosolibacter</taxon>
    </lineage>
</organism>
<keyword evidence="2" id="KW-0560">Oxidoreductase</keyword>
<dbReference type="SMART" id="SM00829">
    <property type="entry name" value="PKS_ER"/>
    <property type="match status" value="1"/>
</dbReference>
<evidence type="ECO:0000256" key="2">
    <source>
        <dbReference type="ARBA" id="ARBA00023002"/>
    </source>
</evidence>
<dbReference type="PANTHER" id="PTHR48106">
    <property type="entry name" value="QUINONE OXIDOREDUCTASE PIG3-RELATED"/>
    <property type="match status" value="1"/>
</dbReference>
<proteinExistence type="predicted"/>
<evidence type="ECO:0000256" key="1">
    <source>
        <dbReference type="ARBA" id="ARBA00022857"/>
    </source>
</evidence>
<name>A0ABS5VSC6_9BACT</name>
<protein>
    <submittedName>
        <fullName evidence="4">Zinc-binding dehydrogenase</fullName>
    </submittedName>
</protein>
<dbReference type="InterPro" id="IPR013154">
    <property type="entry name" value="ADH-like_N"/>
</dbReference>
<dbReference type="Proteomes" id="UP000772618">
    <property type="component" value="Unassembled WGS sequence"/>
</dbReference>
<comment type="caution">
    <text evidence="4">The sequence shown here is derived from an EMBL/GenBank/DDBJ whole genome shotgun (WGS) entry which is preliminary data.</text>
</comment>
<evidence type="ECO:0000313" key="5">
    <source>
        <dbReference type="Proteomes" id="UP000772618"/>
    </source>
</evidence>
<dbReference type="RefSeq" id="WP_254154292.1">
    <property type="nucleotide sequence ID" value="NZ_JAHESD010000029.1"/>
</dbReference>
<dbReference type="PANTHER" id="PTHR48106:SF18">
    <property type="entry name" value="QUINONE OXIDOREDUCTASE PIG3"/>
    <property type="match status" value="1"/>
</dbReference>
<dbReference type="Gene3D" id="3.90.180.10">
    <property type="entry name" value="Medium-chain alcohol dehydrogenases, catalytic domain"/>
    <property type="match status" value="1"/>
</dbReference>
<dbReference type="InterPro" id="IPR011032">
    <property type="entry name" value="GroES-like_sf"/>
</dbReference>
<sequence length="312" mass="32705">MKAIKVASFGSAEELVIAEMPQLEAGNGQVVIDVEVAGVGFVDVLARKGFLAFPNPGFIPGVEVAGTVIKIGENVEPVWLNQRVFALTHVGGYAEEVVANVTSLSVIPAGLTFSDAVALGVNSMVAEFSLQRAGSVSGKEVLVRGAGGGIGSLSAQLAIQKGARVSAISSSADKQKQLKNLAITNLFTDVNELSENFDVVIDPVAGPDAELFIKKLKPNGKYILNGAVAGLPSDSFASNLFINFQNSLTISCVSLSSIPHNELAKTMEYLFNLATTGKIKPIVAKTFLLPDAAEAHRYVESGKAFGKILLKC</sequence>
<dbReference type="InterPro" id="IPR036291">
    <property type="entry name" value="NAD(P)-bd_dom_sf"/>
</dbReference>
<dbReference type="SUPFAM" id="SSF51735">
    <property type="entry name" value="NAD(P)-binding Rossmann-fold domains"/>
    <property type="match status" value="1"/>
</dbReference>
<dbReference type="Gene3D" id="3.40.50.720">
    <property type="entry name" value="NAD(P)-binding Rossmann-like Domain"/>
    <property type="match status" value="1"/>
</dbReference>
<dbReference type="EMBL" id="JAHESD010000029">
    <property type="protein sequence ID" value="MBT1704335.1"/>
    <property type="molecule type" value="Genomic_DNA"/>
</dbReference>
<accession>A0ABS5VSC6</accession>
<keyword evidence="5" id="KW-1185">Reference proteome</keyword>
<dbReference type="InterPro" id="IPR020843">
    <property type="entry name" value="ER"/>
</dbReference>
<evidence type="ECO:0000313" key="4">
    <source>
        <dbReference type="EMBL" id="MBT1704335.1"/>
    </source>
</evidence>
<keyword evidence="1" id="KW-0521">NADP</keyword>
<reference evidence="4 5" key="1">
    <citation type="submission" date="2021-05" db="EMBL/GenBank/DDBJ databases">
        <title>A Polyphasic approach of four new species of the genus Ohtaekwangia: Ohtaekwangia histidinii sp. nov., Ohtaekwangia cretensis sp. nov., Ohtaekwangia indiensis sp. nov., Ohtaekwangia reichenbachii sp. nov. from diverse environment.</title>
        <authorList>
            <person name="Octaviana S."/>
        </authorList>
    </citation>
    <scope>NUCLEOTIDE SEQUENCE [LARGE SCALE GENOMIC DNA]</scope>
    <source>
        <strain evidence="4 5">PWU20</strain>
    </source>
</reference>
<gene>
    <name evidence="4" type="ORF">KK060_13655</name>
</gene>
<dbReference type="Pfam" id="PF13602">
    <property type="entry name" value="ADH_zinc_N_2"/>
    <property type="match status" value="1"/>
</dbReference>
<evidence type="ECO:0000259" key="3">
    <source>
        <dbReference type="SMART" id="SM00829"/>
    </source>
</evidence>
<dbReference type="SUPFAM" id="SSF50129">
    <property type="entry name" value="GroES-like"/>
    <property type="match status" value="1"/>
</dbReference>